<evidence type="ECO:0000313" key="6">
    <source>
        <dbReference type="EMBL" id="PNV64419.1"/>
    </source>
</evidence>
<dbReference type="GO" id="GO:0005524">
    <property type="term" value="F:ATP binding"/>
    <property type="evidence" value="ECO:0007669"/>
    <property type="project" value="UniProtKB-KW"/>
</dbReference>
<reference evidence="5" key="3">
    <citation type="submission" date="2021-09" db="EMBL/GenBank/DDBJ databases">
        <authorList>
            <person name="Gilroy R."/>
        </authorList>
    </citation>
    <scope>NUCLEOTIDE SEQUENCE</scope>
    <source>
        <strain evidence="5">USAMLcec12-2067</strain>
    </source>
</reference>
<dbReference type="SUPFAM" id="SSF46785">
    <property type="entry name" value="Winged helix' DNA-binding domain"/>
    <property type="match status" value="1"/>
</dbReference>
<dbReference type="Proteomes" id="UP000236488">
    <property type="component" value="Unassembled WGS sequence"/>
</dbReference>
<evidence type="ECO:0000256" key="2">
    <source>
        <dbReference type="PIRSR" id="PIRSR640198-2"/>
    </source>
</evidence>
<feature type="binding site" evidence="2">
    <location>
        <begin position="220"/>
        <end position="221"/>
    </location>
    <ligand>
        <name>ATP</name>
        <dbReference type="ChEBI" id="CHEBI:30616"/>
    </ligand>
</feature>
<evidence type="ECO:0000256" key="3">
    <source>
        <dbReference type="PIRSR" id="PIRSR640198-3"/>
    </source>
</evidence>
<sequence>MPYEPPFEITPDISTVALEIAEMVGSLSPASDLAASPTLHRRLRIQTIHSSLAIEQNTLTEEQVTAVLEGKRVLGPPDDIREVENAKRAYDLMNELNPFSLDDLLRAHGTMMEGLAKDAGRFRSKNAGVYDERGVLVHAGTPATYVPGVMSDVFAWLKGTEVPPLIASCVFHYEFEFVHPFSDGNGRTGRLWHTLLLARWRPVLAWLPVESMIRQRQGGYYAALNASNADGASTRFIAFMLRAIRDAIAPYCASADPSRRLRLAVMDAFEEDPHATVDDVAERIGASKRTVERAIASLKDEGRVRRIGSPRAGHWEVERT</sequence>
<dbReference type="EMBL" id="DYZL01000105">
    <property type="protein sequence ID" value="HJH43183.1"/>
    <property type="molecule type" value="Genomic_DNA"/>
</dbReference>
<dbReference type="EMBL" id="PPEL01000101">
    <property type="protein sequence ID" value="PNV64419.1"/>
    <property type="molecule type" value="Genomic_DNA"/>
</dbReference>
<dbReference type="AlphaFoldDB" id="A0A2K2U2A2"/>
<dbReference type="SUPFAM" id="SSF140931">
    <property type="entry name" value="Fic-like"/>
    <property type="match status" value="1"/>
</dbReference>
<evidence type="ECO:0000313" key="5">
    <source>
        <dbReference type="EMBL" id="HJH43183.1"/>
    </source>
</evidence>
<comment type="caution">
    <text evidence="6">The sequence shown here is derived from an EMBL/GenBank/DDBJ whole genome shotgun (WGS) entry which is preliminary data.</text>
</comment>
<feature type="binding site" evidence="2">
    <location>
        <begin position="183"/>
        <end position="190"/>
    </location>
    <ligand>
        <name>ATP</name>
        <dbReference type="ChEBI" id="CHEBI:30616"/>
    </ligand>
</feature>
<dbReference type="RefSeq" id="WP_087198678.1">
    <property type="nucleotide sequence ID" value="NZ_PPEL01000101.1"/>
</dbReference>
<reference evidence="5" key="2">
    <citation type="journal article" date="2021" name="PeerJ">
        <title>Extensive microbial diversity within the chicken gut microbiome revealed by metagenomics and culture.</title>
        <authorList>
            <person name="Gilroy R."/>
            <person name="Ravi A."/>
            <person name="Getino M."/>
            <person name="Pursley I."/>
            <person name="Horton D.L."/>
            <person name="Alikhan N.F."/>
            <person name="Baker D."/>
            <person name="Gharbi K."/>
            <person name="Hall N."/>
            <person name="Watson M."/>
            <person name="Adriaenssens E.M."/>
            <person name="Foster-Nyarko E."/>
            <person name="Jarju S."/>
            <person name="Secka A."/>
            <person name="Antonio M."/>
            <person name="Oren A."/>
            <person name="Chaudhuri R.R."/>
            <person name="La Ragione R."/>
            <person name="Hildebrand F."/>
            <person name="Pallen M.J."/>
        </authorList>
    </citation>
    <scope>NUCLEOTIDE SEQUENCE</scope>
    <source>
        <strain evidence="5">USAMLcec12-2067</strain>
    </source>
</reference>
<evidence type="ECO:0000259" key="4">
    <source>
        <dbReference type="PROSITE" id="PS51459"/>
    </source>
</evidence>
<organism evidence="6 7">
    <name type="scientific">Rubneribacter badeniensis</name>
    <dbReference type="NCBI Taxonomy" id="2070688"/>
    <lineage>
        <taxon>Bacteria</taxon>
        <taxon>Bacillati</taxon>
        <taxon>Actinomycetota</taxon>
        <taxon>Coriobacteriia</taxon>
        <taxon>Eggerthellales</taxon>
        <taxon>Eggerthellaceae</taxon>
        <taxon>Rubneribacter</taxon>
    </lineage>
</organism>
<reference evidence="6 7" key="1">
    <citation type="journal article" date="2018" name="Int. J. Syst. Evol. Microbiol.">
        <title>Rubneribacter badeniensis gen. nov., sp. nov. and Enteroscipio rubneri gen. nov., sp. nov., new members of the Eggerthellaceae isolated from human faeces.</title>
        <authorList>
            <person name="Danylec N."/>
            <person name="Gobl A."/>
            <person name="Stoll D.A."/>
            <person name="Hetzer B."/>
            <person name="Kulling S.E."/>
            <person name="Huch M."/>
        </authorList>
    </citation>
    <scope>NUCLEOTIDE SEQUENCE [LARGE SCALE GENOMIC DNA]</scope>
    <source>
        <strain evidence="6 7">ResAG-85</strain>
    </source>
</reference>
<gene>
    <name evidence="6" type="ORF">C2L80_12055</name>
    <name evidence="5" type="ORF">K8V16_05235</name>
</gene>
<dbReference type="InterPro" id="IPR003812">
    <property type="entry name" value="Fido"/>
</dbReference>
<dbReference type="InterPro" id="IPR040198">
    <property type="entry name" value="Fido_containing"/>
</dbReference>
<keyword evidence="2" id="KW-0067">ATP-binding</keyword>
<dbReference type="InterPro" id="IPR036388">
    <property type="entry name" value="WH-like_DNA-bd_sf"/>
</dbReference>
<accession>A0A2K2U2A2</accession>
<dbReference type="InterPro" id="IPR036597">
    <property type="entry name" value="Fido-like_dom_sf"/>
</dbReference>
<dbReference type="Gene3D" id="1.10.10.10">
    <property type="entry name" value="Winged helix-like DNA-binding domain superfamily/Winged helix DNA-binding domain"/>
    <property type="match status" value="1"/>
</dbReference>
<keyword evidence="7" id="KW-1185">Reference proteome</keyword>
<feature type="site" description="Important for autoinhibition of adenylyltransferase activity" evidence="3">
    <location>
        <position position="55"/>
    </location>
</feature>
<dbReference type="PANTHER" id="PTHR13504">
    <property type="entry name" value="FIDO DOMAIN-CONTAINING PROTEIN DDB_G0283145"/>
    <property type="match status" value="1"/>
</dbReference>
<dbReference type="PROSITE" id="PS51459">
    <property type="entry name" value="FIDO"/>
    <property type="match status" value="1"/>
</dbReference>
<dbReference type="Gene3D" id="1.10.3290.10">
    <property type="entry name" value="Fido-like domain"/>
    <property type="match status" value="1"/>
</dbReference>
<feature type="domain" description="Fido" evidence="4">
    <location>
        <begin position="99"/>
        <end position="242"/>
    </location>
</feature>
<feature type="active site" evidence="1">
    <location>
        <position position="179"/>
    </location>
</feature>
<dbReference type="Pfam" id="PF02661">
    <property type="entry name" value="Fic"/>
    <property type="match status" value="1"/>
</dbReference>
<dbReference type="PANTHER" id="PTHR13504:SF38">
    <property type="entry name" value="FIDO DOMAIN-CONTAINING PROTEIN"/>
    <property type="match status" value="1"/>
</dbReference>
<protein>
    <submittedName>
        <fullName evidence="6">Fic family protein</fullName>
    </submittedName>
</protein>
<feature type="binding site" evidence="2">
    <location>
        <begin position="135"/>
        <end position="138"/>
    </location>
    <ligand>
        <name>ATP</name>
        <dbReference type="ChEBI" id="CHEBI:30616"/>
    </ligand>
</feature>
<dbReference type="InterPro" id="IPR036390">
    <property type="entry name" value="WH_DNA-bd_sf"/>
</dbReference>
<dbReference type="Pfam" id="PF13412">
    <property type="entry name" value="HTH_24"/>
    <property type="match status" value="1"/>
</dbReference>
<name>A0A2K2U2A2_9ACTN</name>
<evidence type="ECO:0000313" key="7">
    <source>
        <dbReference type="Proteomes" id="UP000236488"/>
    </source>
</evidence>
<proteinExistence type="predicted"/>
<evidence type="ECO:0000256" key="1">
    <source>
        <dbReference type="PIRSR" id="PIRSR640198-1"/>
    </source>
</evidence>
<keyword evidence="2" id="KW-0547">Nucleotide-binding</keyword>
<dbReference type="Proteomes" id="UP000789325">
    <property type="component" value="Unassembled WGS sequence"/>
</dbReference>
<feature type="binding site" evidence="2">
    <location>
        <position position="228"/>
    </location>
    <ligand>
        <name>ATP</name>
        <dbReference type="ChEBI" id="CHEBI:30616"/>
    </ligand>
</feature>